<evidence type="ECO:0000313" key="2">
    <source>
        <dbReference type="EMBL" id="SFW15504.1"/>
    </source>
</evidence>
<evidence type="ECO:0000256" key="1">
    <source>
        <dbReference type="SAM" id="Phobius"/>
    </source>
</evidence>
<keyword evidence="1" id="KW-0472">Membrane</keyword>
<evidence type="ECO:0000313" key="3">
    <source>
        <dbReference type="Proteomes" id="UP000183461"/>
    </source>
</evidence>
<protein>
    <submittedName>
        <fullName evidence="2">Uncharacterized protein</fullName>
    </submittedName>
</protein>
<sequence>MKNCNCNCKFTEEVKNSSTAVWLFAVCSFLAGIIVGFFLSPIKKGVKIGCNNGNTTYEKETEALPYYDDEVKF</sequence>
<keyword evidence="1" id="KW-0812">Transmembrane</keyword>
<reference evidence="3" key="1">
    <citation type="submission" date="2016-11" db="EMBL/GenBank/DDBJ databases">
        <authorList>
            <person name="Varghese N."/>
            <person name="Submissions S."/>
        </authorList>
    </citation>
    <scope>NUCLEOTIDE SEQUENCE [LARGE SCALE GENOMIC DNA]</scope>
    <source>
        <strain evidence="3">YL228</strain>
    </source>
</reference>
<dbReference type="Proteomes" id="UP000183461">
    <property type="component" value="Unassembled WGS sequence"/>
</dbReference>
<dbReference type="AlphaFoldDB" id="A0A1K1LXD5"/>
<name>A0A1K1LXD5_RUMFL</name>
<feature type="transmembrane region" description="Helical" evidence="1">
    <location>
        <begin position="20"/>
        <end position="39"/>
    </location>
</feature>
<dbReference type="EMBL" id="FPIP01000001">
    <property type="protein sequence ID" value="SFW15504.1"/>
    <property type="molecule type" value="Genomic_DNA"/>
</dbReference>
<accession>A0A1K1LXD5</accession>
<keyword evidence="1" id="KW-1133">Transmembrane helix</keyword>
<dbReference type="RefSeq" id="WP_072299216.1">
    <property type="nucleotide sequence ID" value="NZ_FPIP01000001.1"/>
</dbReference>
<organism evidence="2 3">
    <name type="scientific">Ruminococcus flavefaciens</name>
    <dbReference type="NCBI Taxonomy" id="1265"/>
    <lineage>
        <taxon>Bacteria</taxon>
        <taxon>Bacillati</taxon>
        <taxon>Bacillota</taxon>
        <taxon>Clostridia</taxon>
        <taxon>Eubacteriales</taxon>
        <taxon>Oscillospiraceae</taxon>
        <taxon>Ruminococcus</taxon>
    </lineage>
</organism>
<proteinExistence type="predicted"/>
<gene>
    <name evidence="2" type="ORF">SAMN02910280_0840</name>
</gene>